<dbReference type="GO" id="GO:0043328">
    <property type="term" value="P:protein transport to vacuole involved in ubiquitin-dependent protein catabolic process via the multivesicular body sorting pathway"/>
    <property type="evidence" value="ECO:0007669"/>
    <property type="project" value="EnsemblFungi"/>
</dbReference>
<dbReference type="GO" id="GO:0007031">
    <property type="term" value="P:peroxisome organization"/>
    <property type="evidence" value="ECO:0007669"/>
    <property type="project" value="EnsemblFungi"/>
</dbReference>
<dbReference type="InterPro" id="IPR005024">
    <property type="entry name" value="Snf7_fam"/>
</dbReference>
<dbReference type="GO" id="GO:1904669">
    <property type="term" value="P:ATP export"/>
    <property type="evidence" value="ECO:0007669"/>
    <property type="project" value="EnsemblFungi"/>
</dbReference>
<keyword evidence="3" id="KW-0967">Endosome</keyword>
<sequence length="243" mass="27496">MSAWLDWFGGSKRRKDAPKEAIVQLREQISLLEKRENHLRRQIDTQLDIAKANAHNKDKKGISFEICALFLFLNFMRNGVFIAIVALQALKRKKAYESDLQKTSDTKDAIETQVTAIETANINYETMLAMKKGSSAMKSIHGRLNVDKVDATMDEIHEQMALGDQIADVISRPLGGIAELDEEDLLQELKELEQEELDEKMLQVGKTPTALPKAPTTAERKKKVQEEDEEEAELRALQAEMAM</sequence>
<evidence type="ECO:0000256" key="4">
    <source>
        <dbReference type="ARBA" id="ARBA00040017"/>
    </source>
</evidence>
<dbReference type="GO" id="GO:0005771">
    <property type="term" value="C:multivesicular body"/>
    <property type="evidence" value="ECO:0007669"/>
    <property type="project" value="TreeGrafter"/>
</dbReference>
<dbReference type="OrthoDB" id="5592979at2759"/>
<evidence type="ECO:0000256" key="5">
    <source>
        <dbReference type="ARBA" id="ARBA00042586"/>
    </source>
</evidence>
<name>A0A1U7LLG5_NEOID</name>
<protein>
    <recommendedName>
        <fullName evidence="4">Vacuolar-sorting protein SNF7</fullName>
    </recommendedName>
    <alternativeName>
        <fullName evidence="5">Vacuolar protein-sorting-associated protein 32</fullName>
    </alternativeName>
</protein>
<dbReference type="Pfam" id="PF03357">
    <property type="entry name" value="Snf7"/>
    <property type="match status" value="1"/>
</dbReference>
<comment type="subcellular location">
    <subcellularLocation>
        <location evidence="1">Endosome</location>
    </subcellularLocation>
</comment>
<gene>
    <name evidence="7" type="ORF">NEOLI_004523</name>
</gene>
<organism evidence="7 8">
    <name type="scientific">Neolecta irregularis (strain DAH-3)</name>
    <dbReference type="NCBI Taxonomy" id="1198029"/>
    <lineage>
        <taxon>Eukaryota</taxon>
        <taxon>Fungi</taxon>
        <taxon>Dikarya</taxon>
        <taxon>Ascomycota</taxon>
        <taxon>Taphrinomycotina</taxon>
        <taxon>Neolectales</taxon>
        <taxon>Neolectaceae</taxon>
        <taxon>Neolecta</taxon>
    </lineage>
</organism>
<evidence type="ECO:0000256" key="3">
    <source>
        <dbReference type="ARBA" id="ARBA00022753"/>
    </source>
</evidence>
<dbReference type="STRING" id="1198029.A0A1U7LLG5"/>
<dbReference type="PANTHER" id="PTHR22761:SF10">
    <property type="entry name" value="GH13992P"/>
    <property type="match status" value="1"/>
</dbReference>
<dbReference type="EMBL" id="LXFE01001528">
    <property type="protein sequence ID" value="OLL23500.1"/>
    <property type="molecule type" value="Genomic_DNA"/>
</dbReference>
<dbReference type="PANTHER" id="PTHR22761">
    <property type="entry name" value="CHARGED MULTIVESICULAR BODY PROTEIN"/>
    <property type="match status" value="1"/>
</dbReference>
<evidence type="ECO:0000313" key="7">
    <source>
        <dbReference type="EMBL" id="OLL23500.1"/>
    </source>
</evidence>
<evidence type="ECO:0000256" key="6">
    <source>
        <dbReference type="SAM" id="MobiDB-lite"/>
    </source>
</evidence>
<evidence type="ECO:0000256" key="1">
    <source>
        <dbReference type="ARBA" id="ARBA00004177"/>
    </source>
</evidence>
<feature type="compositionally biased region" description="Low complexity" evidence="6">
    <location>
        <begin position="206"/>
        <end position="217"/>
    </location>
</feature>
<dbReference type="GO" id="GO:0061709">
    <property type="term" value="P:reticulophagy"/>
    <property type="evidence" value="ECO:0007669"/>
    <property type="project" value="EnsemblFungi"/>
</dbReference>
<reference evidence="7 8" key="1">
    <citation type="submission" date="2016-04" db="EMBL/GenBank/DDBJ databases">
        <title>Evolutionary innovation and constraint leading to complex multicellularity in the Ascomycota.</title>
        <authorList>
            <person name="Cisse O."/>
            <person name="Nguyen A."/>
            <person name="Hewitt D.A."/>
            <person name="Jedd G."/>
            <person name="Stajich J.E."/>
        </authorList>
    </citation>
    <scope>NUCLEOTIDE SEQUENCE [LARGE SCALE GENOMIC DNA]</scope>
    <source>
        <strain evidence="7 8">DAH-3</strain>
    </source>
</reference>
<proteinExistence type="inferred from homology"/>
<dbReference type="Gene3D" id="6.10.250.1710">
    <property type="match status" value="1"/>
</dbReference>
<dbReference type="Proteomes" id="UP000186594">
    <property type="component" value="Unassembled WGS sequence"/>
</dbReference>
<keyword evidence="8" id="KW-1185">Reference proteome</keyword>
<accession>A0A1U7LLG5</accession>
<dbReference type="AlphaFoldDB" id="A0A1U7LLG5"/>
<dbReference type="GO" id="GO:0042802">
    <property type="term" value="F:identical protein binding"/>
    <property type="evidence" value="ECO:0007669"/>
    <property type="project" value="EnsemblFungi"/>
</dbReference>
<evidence type="ECO:0000256" key="2">
    <source>
        <dbReference type="ARBA" id="ARBA00006190"/>
    </source>
</evidence>
<comment type="similarity">
    <text evidence="2">Belongs to the SNF7 family.</text>
</comment>
<dbReference type="Gene3D" id="1.10.287.1060">
    <property type="entry name" value="ESAT-6-like"/>
    <property type="match status" value="1"/>
</dbReference>
<dbReference type="OMA" id="MKQIHGG"/>
<dbReference type="GO" id="GO:0005829">
    <property type="term" value="C:cytosol"/>
    <property type="evidence" value="ECO:0007669"/>
    <property type="project" value="EnsemblFungi"/>
</dbReference>
<dbReference type="GO" id="GO:0070676">
    <property type="term" value="P:intralumenal vesicle formation"/>
    <property type="evidence" value="ECO:0007669"/>
    <property type="project" value="EnsemblFungi"/>
</dbReference>
<evidence type="ECO:0000313" key="8">
    <source>
        <dbReference type="Proteomes" id="UP000186594"/>
    </source>
</evidence>
<comment type="caution">
    <text evidence="7">The sequence shown here is derived from an EMBL/GenBank/DDBJ whole genome shotgun (WGS) entry which is preliminary data.</text>
</comment>
<dbReference type="GO" id="GO:0009898">
    <property type="term" value="C:cytoplasmic side of plasma membrane"/>
    <property type="evidence" value="ECO:0007669"/>
    <property type="project" value="TreeGrafter"/>
</dbReference>
<feature type="region of interest" description="Disordered" evidence="6">
    <location>
        <begin position="200"/>
        <end position="243"/>
    </location>
</feature>
<dbReference type="GO" id="GO:0000815">
    <property type="term" value="C:ESCRT III complex"/>
    <property type="evidence" value="ECO:0007669"/>
    <property type="project" value="EnsemblFungi"/>
</dbReference>